<protein>
    <submittedName>
        <fullName evidence="2">Uncharacterized protein</fullName>
    </submittedName>
</protein>
<keyword evidence="3" id="KW-1185">Reference proteome</keyword>
<name>A0AAN8AEB5_ELEMC</name>
<feature type="region of interest" description="Disordered" evidence="1">
    <location>
        <begin position="21"/>
        <end position="47"/>
    </location>
</feature>
<sequence length="176" mass="19384">MSLRKLSFKWFGSLTNLTFRHSTEKSDSKSSSKSGSGIKPENGTDCGAITAATLAPVLETTMDDMDAMRPRTSSYVRSSEDYSHMGTLPRLLMKRRDKNNKGGSNSNKKSKDKSSIRRSQSQRPVGPPRLKAPLPTVVDEELVKSSLTDLKTQPEPTGEANTQSYNSRPYSCHVAI</sequence>
<evidence type="ECO:0000313" key="2">
    <source>
        <dbReference type="EMBL" id="KAK5851907.1"/>
    </source>
</evidence>
<dbReference type="AlphaFoldDB" id="A0AAN8AEB5"/>
<proteinExistence type="predicted"/>
<reference evidence="2 3" key="2">
    <citation type="journal article" date="2023" name="Mol. Biol. Evol.">
        <title>Genomics of Secondarily Temperate Adaptation in the Only Non-Antarctic Icefish.</title>
        <authorList>
            <person name="Rivera-Colon A.G."/>
            <person name="Rayamajhi N."/>
            <person name="Minhas B.F."/>
            <person name="Madrigal G."/>
            <person name="Bilyk K.T."/>
            <person name="Yoon V."/>
            <person name="Hune M."/>
            <person name="Gregory S."/>
            <person name="Cheng C.H.C."/>
            <person name="Catchen J.M."/>
        </authorList>
    </citation>
    <scope>NUCLEOTIDE SEQUENCE [LARGE SCALE GENOMIC DNA]</scope>
    <source>
        <strain evidence="2">JMC-PN-2008</strain>
    </source>
</reference>
<feature type="region of interest" description="Disordered" evidence="1">
    <location>
        <begin position="62"/>
        <end position="176"/>
    </location>
</feature>
<evidence type="ECO:0000256" key="1">
    <source>
        <dbReference type="SAM" id="MobiDB-lite"/>
    </source>
</evidence>
<comment type="caution">
    <text evidence="2">The sequence shown here is derived from an EMBL/GenBank/DDBJ whole genome shotgun (WGS) entry which is preliminary data.</text>
</comment>
<dbReference type="EMBL" id="JAUZQC010000021">
    <property type="protein sequence ID" value="KAK5851907.1"/>
    <property type="molecule type" value="Genomic_DNA"/>
</dbReference>
<gene>
    <name evidence="2" type="ORF">PBY51_023422</name>
</gene>
<feature type="compositionally biased region" description="Polar residues" evidence="1">
    <location>
        <begin position="145"/>
        <end position="169"/>
    </location>
</feature>
<reference evidence="2 3" key="1">
    <citation type="journal article" date="2023" name="Genes (Basel)">
        <title>Chromosome-Level Genome Assembly and Circadian Gene Repertoire of the Patagonia Blennie Eleginops maclovinus-The Closest Ancestral Proxy of Antarctic Cryonotothenioids.</title>
        <authorList>
            <person name="Cheng C.C."/>
            <person name="Rivera-Colon A.G."/>
            <person name="Minhas B.F."/>
            <person name="Wilson L."/>
            <person name="Rayamajhi N."/>
            <person name="Vargas-Chacoff L."/>
            <person name="Catchen J.M."/>
        </authorList>
    </citation>
    <scope>NUCLEOTIDE SEQUENCE [LARGE SCALE GENOMIC DNA]</scope>
    <source>
        <strain evidence="2">JMC-PN-2008</strain>
    </source>
</reference>
<dbReference type="Proteomes" id="UP001346869">
    <property type="component" value="Unassembled WGS sequence"/>
</dbReference>
<evidence type="ECO:0000313" key="3">
    <source>
        <dbReference type="Proteomes" id="UP001346869"/>
    </source>
</evidence>
<feature type="compositionally biased region" description="Basic and acidic residues" evidence="1">
    <location>
        <begin position="21"/>
        <end position="30"/>
    </location>
</feature>
<organism evidence="2 3">
    <name type="scientific">Eleginops maclovinus</name>
    <name type="common">Patagonian blennie</name>
    <name type="synonym">Eleginus maclovinus</name>
    <dbReference type="NCBI Taxonomy" id="56733"/>
    <lineage>
        <taxon>Eukaryota</taxon>
        <taxon>Metazoa</taxon>
        <taxon>Chordata</taxon>
        <taxon>Craniata</taxon>
        <taxon>Vertebrata</taxon>
        <taxon>Euteleostomi</taxon>
        <taxon>Actinopterygii</taxon>
        <taxon>Neopterygii</taxon>
        <taxon>Teleostei</taxon>
        <taxon>Neoteleostei</taxon>
        <taxon>Acanthomorphata</taxon>
        <taxon>Eupercaria</taxon>
        <taxon>Perciformes</taxon>
        <taxon>Notothenioidei</taxon>
        <taxon>Eleginopidae</taxon>
        <taxon>Eleginops</taxon>
    </lineage>
</organism>
<accession>A0AAN8AEB5</accession>